<keyword evidence="3" id="KW-1003">Cell membrane</keyword>
<comment type="caution">
    <text evidence="12">The sequence shown here is derived from an EMBL/GenBank/DDBJ whole genome shotgun (WGS) entry which is preliminary data.</text>
</comment>
<comment type="subcellular location">
    <subcellularLocation>
        <location evidence="1 10">Cell membrane</location>
        <topology evidence="1 10">Multi-pass membrane protein</topology>
    </subcellularLocation>
</comment>
<protein>
    <submittedName>
        <fullName evidence="12">ABC transporter permease</fullName>
    </submittedName>
</protein>
<comment type="similarity">
    <text evidence="9">Belongs to the binding-protein-dependent transport system permease family. OppBC subfamily.</text>
</comment>
<dbReference type="InterPro" id="IPR035906">
    <property type="entry name" value="MetI-like_sf"/>
</dbReference>
<dbReference type="Pfam" id="PF00528">
    <property type="entry name" value="BPD_transp_1"/>
    <property type="match status" value="1"/>
</dbReference>
<organism evidence="12 13">
    <name type="scientific">Lactiplantibacillus plajomi</name>
    <dbReference type="NCBI Taxonomy" id="1457217"/>
    <lineage>
        <taxon>Bacteria</taxon>
        <taxon>Bacillati</taxon>
        <taxon>Bacillota</taxon>
        <taxon>Bacilli</taxon>
        <taxon>Lactobacillales</taxon>
        <taxon>Lactobacillaceae</taxon>
        <taxon>Lactiplantibacillus</taxon>
    </lineage>
</organism>
<evidence type="ECO:0000256" key="3">
    <source>
        <dbReference type="ARBA" id="ARBA00022475"/>
    </source>
</evidence>
<feature type="transmembrane region" description="Helical" evidence="10">
    <location>
        <begin position="158"/>
        <end position="181"/>
    </location>
</feature>
<dbReference type="Proteomes" id="UP001589855">
    <property type="component" value="Unassembled WGS sequence"/>
</dbReference>
<evidence type="ECO:0000256" key="1">
    <source>
        <dbReference type="ARBA" id="ARBA00004651"/>
    </source>
</evidence>
<feature type="domain" description="ABC transmembrane type-1" evidence="11">
    <location>
        <begin position="109"/>
        <end position="298"/>
    </location>
</feature>
<evidence type="ECO:0000256" key="6">
    <source>
        <dbReference type="ARBA" id="ARBA00022927"/>
    </source>
</evidence>
<keyword evidence="8 10" id="KW-0472">Membrane</keyword>
<evidence type="ECO:0000256" key="9">
    <source>
        <dbReference type="ARBA" id="ARBA00024202"/>
    </source>
</evidence>
<keyword evidence="6" id="KW-0653">Protein transport</keyword>
<reference evidence="12 13" key="1">
    <citation type="submission" date="2024-09" db="EMBL/GenBank/DDBJ databases">
        <authorList>
            <person name="Sun Q."/>
            <person name="Mori K."/>
        </authorList>
    </citation>
    <scope>NUCLEOTIDE SEQUENCE [LARGE SCALE GENOMIC DNA]</scope>
    <source>
        <strain evidence="12 13">TBRC 4575</strain>
    </source>
</reference>
<evidence type="ECO:0000256" key="7">
    <source>
        <dbReference type="ARBA" id="ARBA00022989"/>
    </source>
</evidence>
<keyword evidence="4 10" id="KW-0812">Transmembrane</keyword>
<evidence type="ECO:0000256" key="8">
    <source>
        <dbReference type="ARBA" id="ARBA00023136"/>
    </source>
</evidence>
<dbReference type="RefSeq" id="WP_137644452.1">
    <property type="nucleotide sequence ID" value="NZ_BAABRM010000005.1"/>
</dbReference>
<feature type="transmembrane region" description="Helical" evidence="10">
    <location>
        <begin position="111"/>
        <end position="137"/>
    </location>
</feature>
<dbReference type="Gene3D" id="1.10.3720.10">
    <property type="entry name" value="MetI-like"/>
    <property type="match status" value="1"/>
</dbReference>
<evidence type="ECO:0000313" key="13">
    <source>
        <dbReference type="Proteomes" id="UP001589855"/>
    </source>
</evidence>
<keyword evidence="13" id="KW-1185">Reference proteome</keyword>
<feature type="transmembrane region" description="Helical" evidence="10">
    <location>
        <begin position="48"/>
        <end position="69"/>
    </location>
</feature>
<dbReference type="InterPro" id="IPR000515">
    <property type="entry name" value="MetI-like"/>
</dbReference>
<evidence type="ECO:0000313" key="12">
    <source>
        <dbReference type="EMBL" id="MFC0424681.1"/>
    </source>
</evidence>
<evidence type="ECO:0000256" key="5">
    <source>
        <dbReference type="ARBA" id="ARBA00022856"/>
    </source>
</evidence>
<accession>A0ABV6K5L5</accession>
<evidence type="ECO:0000256" key="4">
    <source>
        <dbReference type="ARBA" id="ARBA00022692"/>
    </source>
</evidence>
<dbReference type="PANTHER" id="PTHR43386">
    <property type="entry name" value="OLIGOPEPTIDE TRANSPORT SYSTEM PERMEASE PROTEIN APPC"/>
    <property type="match status" value="1"/>
</dbReference>
<keyword evidence="7 10" id="KW-1133">Transmembrane helix</keyword>
<dbReference type="SUPFAM" id="SSF161098">
    <property type="entry name" value="MetI-like"/>
    <property type="match status" value="1"/>
</dbReference>
<keyword evidence="5" id="KW-0571">Peptide transport</keyword>
<evidence type="ECO:0000259" key="11">
    <source>
        <dbReference type="PROSITE" id="PS50928"/>
    </source>
</evidence>
<evidence type="ECO:0000256" key="10">
    <source>
        <dbReference type="RuleBase" id="RU363032"/>
    </source>
</evidence>
<gene>
    <name evidence="12" type="ORF">ACFFGS_11155</name>
</gene>
<evidence type="ECO:0000256" key="2">
    <source>
        <dbReference type="ARBA" id="ARBA00022448"/>
    </source>
</evidence>
<dbReference type="PANTHER" id="PTHR43386:SF24">
    <property type="entry name" value="OLIGOPEPTIDE TRANSPORT SYSTEM PERMEASE PROTEIN AMID"/>
    <property type="match status" value="1"/>
</dbReference>
<dbReference type="PROSITE" id="PS50928">
    <property type="entry name" value="ABC_TM1"/>
    <property type="match status" value="1"/>
</dbReference>
<dbReference type="InterPro" id="IPR025966">
    <property type="entry name" value="OppC_N"/>
</dbReference>
<dbReference type="EMBL" id="JBHLUK010000074">
    <property type="protein sequence ID" value="MFC0424681.1"/>
    <property type="molecule type" value="Genomic_DNA"/>
</dbReference>
<keyword evidence="2 10" id="KW-0813">Transport</keyword>
<dbReference type="Pfam" id="PF12911">
    <property type="entry name" value="OppC_N"/>
    <property type="match status" value="1"/>
</dbReference>
<dbReference type="InterPro" id="IPR050366">
    <property type="entry name" value="BP-dependent_transpt_permease"/>
</dbReference>
<dbReference type="CDD" id="cd06261">
    <property type="entry name" value="TM_PBP2"/>
    <property type="match status" value="1"/>
</dbReference>
<sequence length="311" mass="34028">MDIKTKPFSFVNHRSITIQPELSVIPGTTTRSIGYWRASGRKFLRDRLALACAVVLVTLVFIALLGPLLSAADPNQLHVNLQNLAPSAEHWFGTDRLGRDLFTRTCLGIRVSLAVALVATTLAIVFGTVYGMVMAFFGGWLDSLLMRVIEIFNSLPSLLVTMIIMTVLGNGINTMLFALTITSWSGTARQARGLVLQLRKSDYVTAAIMLNTPLWKIMLKHFVPNIMSILILDIGQSIPANIFAEASLSFLGLGIQAPNTSLGILIQAGQDQMLQHPSQLYIPVIVLTIIVLAFNILGDGLRDALDPKFKK</sequence>
<feature type="transmembrane region" description="Helical" evidence="10">
    <location>
        <begin position="280"/>
        <end position="301"/>
    </location>
</feature>
<name>A0ABV6K5L5_9LACO</name>
<proteinExistence type="inferred from homology"/>